<evidence type="ECO:0000256" key="5">
    <source>
        <dbReference type="SAM" id="SignalP"/>
    </source>
</evidence>
<evidence type="ECO:0000256" key="2">
    <source>
        <dbReference type="ARBA" id="ARBA00022670"/>
    </source>
</evidence>
<evidence type="ECO:0000259" key="6">
    <source>
        <dbReference type="PROSITE" id="PS51935"/>
    </source>
</evidence>
<keyword evidence="4" id="KW-0788">Thiol protease</keyword>
<name>A0A9D2NCE3_9FIRM</name>
<protein>
    <submittedName>
        <fullName evidence="7">C40 family peptidase</fullName>
    </submittedName>
</protein>
<evidence type="ECO:0000256" key="1">
    <source>
        <dbReference type="ARBA" id="ARBA00007074"/>
    </source>
</evidence>
<evidence type="ECO:0000313" key="8">
    <source>
        <dbReference type="Proteomes" id="UP000823849"/>
    </source>
</evidence>
<dbReference type="InterPro" id="IPR038765">
    <property type="entry name" value="Papain-like_cys_pep_sf"/>
</dbReference>
<dbReference type="PANTHER" id="PTHR47053">
    <property type="entry name" value="MUREIN DD-ENDOPEPTIDASE MEPH-RELATED"/>
    <property type="match status" value="1"/>
</dbReference>
<keyword evidence="5" id="KW-0732">Signal</keyword>
<reference evidence="7" key="1">
    <citation type="journal article" date="2021" name="PeerJ">
        <title>Extensive microbial diversity within the chicken gut microbiome revealed by metagenomics and culture.</title>
        <authorList>
            <person name="Gilroy R."/>
            <person name="Ravi A."/>
            <person name="Getino M."/>
            <person name="Pursley I."/>
            <person name="Horton D.L."/>
            <person name="Alikhan N.F."/>
            <person name="Baker D."/>
            <person name="Gharbi K."/>
            <person name="Hall N."/>
            <person name="Watson M."/>
            <person name="Adriaenssens E.M."/>
            <person name="Foster-Nyarko E."/>
            <person name="Jarju S."/>
            <person name="Secka A."/>
            <person name="Antonio M."/>
            <person name="Oren A."/>
            <person name="Chaudhuri R.R."/>
            <person name="La Ragione R."/>
            <person name="Hildebrand F."/>
            <person name="Pallen M.J."/>
        </authorList>
    </citation>
    <scope>NUCLEOTIDE SEQUENCE</scope>
    <source>
        <strain evidence="7">CHK185-5351</strain>
    </source>
</reference>
<dbReference type="InterPro" id="IPR000064">
    <property type="entry name" value="NLP_P60_dom"/>
</dbReference>
<proteinExistence type="inferred from homology"/>
<sequence length="244" mass="26249">MEVMIVIRKCFLAVCAAVFLIISAVRAQAAQAQIQTFEGAKNYAVAAVSEGSYVNIREDAGTEFPIVGKLENHGLCYIREQSGDWYRVVSGEVEGYIRQDLLKTGEEAWMEVHAAGEDAMPVASVLDAREELVAFACQFVGNPYVWGGTSLTDGADCSGFTQQVFANYGISLPHSSRAQADCGTQISVGDAQPGDLIFYAEDGRIYHVVIYIGNGQAVHASSVKTGIKISDVQYEKASCAVSLL</sequence>
<reference evidence="7" key="2">
    <citation type="submission" date="2021-04" db="EMBL/GenBank/DDBJ databases">
        <authorList>
            <person name="Gilroy R."/>
        </authorList>
    </citation>
    <scope>NUCLEOTIDE SEQUENCE</scope>
    <source>
        <strain evidence="7">CHK185-5351</strain>
    </source>
</reference>
<dbReference type="Pfam" id="PF00877">
    <property type="entry name" value="NLPC_P60"/>
    <property type="match status" value="1"/>
</dbReference>
<dbReference type="SUPFAM" id="SSF54001">
    <property type="entry name" value="Cysteine proteinases"/>
    <property type="match status" value="1"/>
</dbReference>
<dbReference type="EMBL" id="DWWU01000041">
    <property type="protein sequence ID" value="HJC16161.1"/>
    <property type="molecule type" value="Genomic_DNA"/>
</dbReference>
<dbReference type="SMART" id="SM00287">
    <property type="entry name" value="SH3b"/>
    <property type="match status" value="1"/>
</dbReference>
<feature type="domain" description="NlpC/P60" evidence="6">
    <location>
        <begin position="126"/>
        <end position="244"/>
    </location>
</feature>
<dbReference type="AlphaFoldDB" id="A0A9D2NCE3"/>
<organism evidence="7 8">
    <name type="scientific">Candidatus Fusicatenibacter intestinigallinarum</name>
    <dbReference type="NCBI Taxonomy" id="2838598"/>
    <lineage>
        <taxon>Bacteria</taxon>
        <taxon>Bacillati</taxon>
        <taxon>Bacillota</taxon>
        <taxon>Clostridia</taxon>
        <taxon>Lachnospirales</taxon>
        <taxon>Lachnospiraceae</taxon>
        <taxon>Fusicatenibacter</taxon>
    </lineage>
</organism>
<dbReference type="GO" id="GO:0006508">
    <property type="term" value="P:proteolysis"/>
    <property type="evidence" value="ECO:0007669"/>
    <property type="project" value="UniProtKB-KW"/>
</dbReference>
<dbReference type="Pfam" id="PF08239">
    <property type="entry name" value="SH3_3"/>
    <property type="match status" value="1"/>
</dbReference>
<dbReference type="PANTHER" id="PTHR47053:SF1">
    <property type="entry name" value="MUREIN DD-ENDOPEPTIDASE MEPH-RELATED"/>
    <property type="match status" value="1"/>
</dbReference>
<evidence type="ECO:0000256" key="4">
    <source>
        <dbReference type="ARBA" id="ARBA00022807"/>
    </source>
</evidence>
<accession>A0A9D2NCE3</accession>
<gene>
    <name evidence="7" type="ORF">H9705_10170</name>
</gene>
<keyword evidence="2" id="KW-0645">Protease</keyword>
<dbReference type="InterPro" id="IPR051202">
    <property type="entry name" value="Peptidase_C40"/>
</dbReference>
<feature type="chain" id="PRO_5038932317" evidence="5">
    <location>
        <begin position="30"/>
        <end position="244"/>
    </location>
</feature>
<feature type="signal peptide" evidence="5">
    <location>
        <begin position="1"/>
        <end position="29"/>
    </location>
</feature>
<dbReference type="PROSITE" id="PS51935">
    <property type="entry name" value="NLPC_P60"/>
    <property type="match status" value="1"/>
</dbReference>
<comment type="similarity">
    <text evidence="1">Belongs to the peptidase C40 family.</text>
</comment>
<dbReference type="InterPro" id="IPR003646">
    <property type="entry name" value="SH3-like_bac-type"/>
</dbReference>
<evidence type="ECO:0000313" key="7">
    <source>
        <dbReference type="EMBL" id="HJC16161.1"/>
    </source>
</evidence>
<keyword evidence="3" id="KW-0378">Hydrolase</keyword>
<dbReference type="Proteomes" id="UP000823849">
    <property type="component" value="Unassembled WGS sequence"/>
</dbReference>
<dbReference type="GO" id="GO:0008234">
    <property type="term" value="F:cysteine-type peptidase activity"/>
    <property type="evidence" value="ECO:0007669"/>
    <property type="project" value="UniProtKB-KW"/>
</dbReference>
<dbReference type="Gene3D" id="3.90.1720.10">
    <property type="entry name" value="endopeptidase domain like (from Nostoc punctiforme)"/>
    <property type="match status" value="1"/>
</dbReference>
<dbReference type="Gene3D" id="2.30.30.40">
    <property type="entry name" value="SH3 Domains"/>
    <property type="match status" value="1"/>
</dbReference>
<comment type="caution">
    <text evidence="7">The sequence shown here is derived from an EMBL/GenBank/DDBJ whole genome shotgun (WGS) entry which is preliminary data.</text>
</comment>
<evidence type="ECO:0000256" key="3">
    <source>
        <dbReference type="ARBA" id="ARBA00022801"/>
    </source>
</evidence>